<comment type="caution">
    <text evidence="2">The sequence shown here is derived from an EMBL/GenBank/DDBJ whole genome shotgun (WGS) entry which is preliminary data.</text>
</comment>
<proteinExistence type="predicted"/>
<evidence type="ECO:0000313" key="3">
    <source>
        <dbReference type="Proteomes" id="UP001597419"/>
    </source>
</evidence>
<gene>
    <name evidence="2" type="ORF">ACFSYJ_28920</name>
</gene>
<protein>
    <submittedName>
        <fullName evidence="2">Uncharacterized protein</fullName>
    </submittedName>
</protein>
<reference evidence="3" key="1">
    <citation type="journal article" date="2019" name="Int. J. Syst. Evol. Microbiol.">
        <title>The Global Catalogue of Microorganisms (GCM) 10K type strain sequencing project: providing services to taxonomists for standard genome sequencing and annotation.</title>
        <authorList>
            <consortium name="The Broad Institute Genomics Platform"/>
            <consortium name="The Broad Institute Genome Sequencing Center for Infectious Disease"/>
            <person name="Wu L."/>
            <person name="Ma J."/>
        </authorList>
    </citation>
    <scope>NUCLEOTIDE SEQUENCE [LARGE SCALE GENOMIC DNA]</scope>
    <source>
        <strain evidence="3">CGMCC 4.7643</strain>
    </source>
</reference>
<sequence>MLRSFGIDRGQPTAHLVSIAQSEVELPSVREPHEVAASEELLELLAWAVEESWLAEKDAALPTARYFGDQTGRDGVATDRQLGAARAEPAHGHPSSSSCL</sequence>
<dbReference type="RefSeq" id="WP_345403878.1">
    <property type="nucleotide sequence ID" value="NZ_BAABHG010000015.1"/>
</dbReference>
<evidence type="ECO:0000313" key="2">
    <source>
        <dbReference type="EMBL" id="MFD2462665.1"/>
    </source>
</evidence>
<dbReference type="EMBL" id="JBHUKU010000017">
    <property type="protein sequence ID" value="MFD2462665.1"/>
    <property type="molecule type" value="Genomic_DNA"/>
</dbReference>
<evidence type="ECO:0000256" key="1">
    <source>
        <dbReference type="SAM" id="MobiDB-lite"/>
    </source>
</evidence>
<name>A0ABW5GPA9_9PSEU</name>
<feature type="region of interest" description="Disordered" evidence="1">
    <location>
        <begin position="66"/>
        <end position="100"/>
    </location>
</feature>
<accession>A0ABW5GPA9</accession>
<keyword evidence="3" id="KW-1185">Reference proteome</keyword>
<dbReference type="Proteomes" id="UP001597419">
    <property type="component" value="Unassembled WGS sequence"/>
</dbReference>
<organism evidence="2 3">
    <name type="scientific">Amycolatopsis samaneae</name>
    <dbReference type="NCBI Taxonomy" id="664691"/>
    <lineage>
        <taxon>Bacteria</taxon>
        <taxon>Bacillati</taxon>
        <taxon>Actinomycetota</taxon>
        <taxon>Actinomycetes</taxon>
        <taxon>Pseudonocardiales</taxon>
        <taxon>Pseudonocardiaceae</taxon>
        <taxon>Amycolatopsis</taxon>
    </lineage>
</organism>